<reference evidence="1" key="1">
    <citation type="submission" date="2014-09" db="EMBL/GenBank/DDBJ databases">
        <authorList>
            <person name="Magalhaes I.L.F."/>
            <person name="Oliveira U."/>
            <person name="Santos F.R."/>
            <person name="Vidigal T.H.D.A."/>
            <person name="Brescovit A.D."/>
            <person name="Santos A.J."/>
        </authorList>
    </citation>
    <scope>NUCLEOTIDE SEQUENCE</scope>
    <source>
        <tissue evidence="1">Shoot tissue taken approximately 20 cm above the soil surface</tissue>
    </source>
</reference>
<name>A0A0A9AYT9_ARUDO</name>
<sequence>MANLFHGINYLGLIAVTNHNEVIYLTFLIIWSWMRLIGEQY</sequence>
<accession>A0A0A9AYT9</accession>
<protein>
    <submittedName>
        <fullName evidence="1">Uncharacterized protein</fullName>
    </submittedName>
</protein>
<organism evidence="1">
    <name type="scientific">Arundo donax</name>
    <name type="common">Giant reed</name>
    <name type="synonym">Donax arundinaceus</name>
    <dbReference type="NCBI Taxonomy" id="35708"/>
    <lineage>
        <taxon>Eukaryota</taxon>
        <taxon>Viridiplantae</taxon>
        <taxon>Streptophyta</taxon>
        <taxon>Embryophyta</taxon>
        <taxon>Tracheophyta</taxon>
        <taxon>Spermatophyta</taxon>
        <taxon>Magnoliopsida</taxon>
        <taxon>Liliopsida</taxon>
        <taxon>Poales</taxon>
        <taxon>Poaceae</taxon>
        <taxon>PACMAD clade</taxon>
        <taxon>Arundinoideae</taxon>
        <taxon>Arundineae</taxon>
        <taxon>Arundo</taxon>
    </lineage>
</organism>
<reference evidence="1" key="2">
    <citation type="journal article" date="2015" name="Data Brief">
        <title>Shoot transcriptome of the giant reed, Arundo donax.</title>
        <authorList>
            <person name="Barrero R.A."/>
            <person name="Guerrero F.D."/>
            <person name="Moolhuijzen P."/>
            <person name="Goolsby J.A."/>
            <person name="Tidwell J."/>
            <person name="Bellgard S.E."/>
            <person name="Bellgard M.I."/>
        </authorList>
    </citation>
    <scope>NUCLEOTIDE SEQUENCE</scope>
    <source>
        <tissue evidence="1">Shoot tissue taken approximately 20 cm above the soil surface</tissue>
    </source>
</reference>
<dbReference type="AlphaFoldDB" id="A0A0A9AYT9"/>
<evidence type="ECO:0000313" key="1">
    <source>
        <dbReference type="EMBL" id="JAD52237.1"/>
    </source>
</evidence>
<proteinExistence type="predicted"/>
<dbReference type="EMBL" id="GBRH01245658">
    <property type="protein sequence ID" value="JAD52237.1"/>
    <property type="molecule type" value="Transcribed_RNA"/>
</dbReference>